<dbReference type="PANTHER" id="PTHR31272:SF9">
    <property type="entry name" value="BLL1027 PROTEIN"/>
    <property type="match status" value="1"/>
</dbReference>
<evidence type="ECO:0000313" key="9">
    <source>
        <dbReference type="EMBL" id="PTL87976.1"/>
    </source>
</evidence>
<organism evidence="8 10">
    <name type="scientific">Candidatus Nitrosopelagicus brevis</name>
    <dbReference type="NCBI Taxonomy" id="1410606"/>
    <lineage>
        <taxon>Archaea</taxon>
        <taxon>Nitrososphaerota</taxon>
    </lineage>
</organism>
<dbReference type="STRING" id="1410606.T478_0723"/>
<reference evidence="8 10" key="1">
    <citation type="journal article" date="2015" name="Proc. Natl. Acad. Sci. U.S.A.">
        <title>Genomic and proteomic characterization of "Candidatus Nitrosopelagicus brevis": An ammonia-oxidizing archaeon from the open ocean.</title>
        <authorList>
            <person name="Santoro A.E."/>
            <person name="Dupont C.L."/>
            <person name="Richter R.A."/>
            <person name="Craig M.T."/>
            <person name="Carini P."/>
            <person name="McIlvin M.R."/>
            <person name="Yang Y."/>
            <person name="Orsi W.D."/>
            <person name="Moran D.M."/>
            <person name="Saito M.A."/>
        </authorList>
    </citation>
    <scope>NUCLEOTIDE SEQUENCE [LARGE SCALE GENOMIC DNA]</scope>
    <source>
        <strain evidence="8">CN25</strain>
        <strain evidence="10">V2</strain>
    </source>
</reference>
<feature type="transmembrane region" description="Helical" evidence="6">
    <location>
        <begin position="55"/>
        <end position="80"/>
    </location>
</feature>
<dbReference type="GO" id="GO:0016020">
    <property type="term" value="C:membrane"/>
    <property type="evidence" value="ECO:0007669"/>
    <property type="project" value="UniProtKB-SubCell"/>
</dbReference>
<keyword evidence="5 6" id="KW-0472">Membrane</keyword>
<protein>
    <submittedName>
        <fullName evidence="9">Cytochrome C biogenesis protein</fullName>
    </submittedName>
    <submittedName>
        <fullName evidence="8">Putative cytochrome C-type biogenesis protein CcdA</fullName>
    </submittedName>
</protein>
<keyword evidence="3 6" id="KW-0812">Transmembrane</keyword>
<evidence type="ECO:0000256" key="4">
    <source>
        <dbReference type="ARBA" id="ARBA00022989"/>
    </source>
</evidence>
<gene>
    <name evidence="9" type="ORF">A7X95_01485</name>
    <name evidence="8" type="ORF">T478_0723</name>
</gene>
<reference evidence="9 11" key="4">
    <citation type="submission" date="2018-04" db="EMBL/GenBank/DDBJ databases">
        <title>Transcriptomics of ammonia oxidizing archaea.</title>
        <authorList>
            <person name="Carini P."/>
        </authorList>
    </citation>
    <scope>NUCLEOTIDE SEQUENCE [LARGE SCALE GENOMIC DNA]</scope>
    <source>
        <strain evidence="9 11">U25</strain>
    </source>
</reference>
<feature type="transmembrane region" description="Helical" evidence="6">
    <location>
        <begin position="209"/>
        <end position="232"/>
    </location>
</feature>
<reference evidence="9" key="2">
    <citation type="submission" date="2016-05" db="EMBL/GenBank/DDBJ databases">
        <authorList>
            <person name="Lavstsen T."/>
            <person name="Jespersen J.S."/>
        </authorList>
    </citation>
    <scope>NUCLEOTIDE SEQUENCE [LARGE SCALE GENOMIC DNA]</scope>
    <source>
        <strain evidence="9">U25</strain>
    </source>
</reference>
<feature type="transmembrane region" description="Helical" evidence="6">
    <location>
        <begin position="6"/>
        <end position="34"/>
    </location>
</feature>
<feature type="transmembrane region" description="Helical" evidence="6">
    <location>
        <begin position="92"/>
        <end position="110"/>
    </location>
</feature>
<dbReference type="Pfam" id="PF02683">
    <property type="entry name" value="DsbD_TM"/>
    <property type="match status" value="1"/>
</dbReference>
<dbReference type="RefSeq" id="WP_048105315.1">
    <property type="nucleotide sequence ID" value="NZ_CP007026.1"/>
</dbReference>
<dbReference type="GeneID" id="24816614"/>
<comment type="similarity">
    <text evidence="2">Belongs to the DsbD family.</text>
</comment>
<evidence type="ECO:0000256" key="3">
    <source>
        <dbReference type="ARBA" id="ARBA00022692"/>
    </source>
</evidence>
<dbReference type="EMBL" id="CP007026">
    <property type="protein sequence ID" value="AJA92449.1"/>
    <property type="molecule type" value="Genomic_DNA"/>
</dbReference>
<name>A0A0A7V060_9ARCH</name>
<evidence type="ECO:0000259" key="7">
    <source>
        <dbReference type="Pfam" id="PF02683"/>
    </source>
</evidence>
<dbReference type="Proteomes" id="UP000241022">
    <property type="component" value="Unassembled WGS sequence"/>
</dbReference>
<evidence type="ECO:0000256" key="1">
    <source>
        <dbReference type="ARBA" id="ARBA00004141"/>
    </source>
</evidence>
<feature type="transmembrane region" description="Helical" evidence="6">
    <location>
        <begin position="166"/>
        <end position="189"/>
    </location>
</feature>
<dbReference type="EMBL" id="LXWN01000001">
    <property type="protein sequence ID" value="PTL87976.1"/>
    <property type="molecule type" value="Genomic_DNA"/>
</dbReference>
<evidence type="ECO:0000256" key="5">
    <source>
        <dbReference type="ARBA" id="ARBA00023136"/>
    </source>
</evidence>
<dbReference type="PANTHER" id="PTHR31272">
    <property type="entry name" value="CYTOCHROME C-TYPE BIOGENESIS PROTEIN HI_1454-RELATED"/>
    <property type="match status" value="1"/>
</dbReference>
<accession>A0A0A7V060</accession>
<proteinExistence type="inferred from homology"/>
<feature type="transmembrane region" description="Helical" evidence="6">
    <location>
        <begin position="131"/>
        <end position="160"/>
    </location>
</feature>
<evidence type="ECO:0000313" key="11">
    <source>
        <dbReference type="Proteomes" id="UP000241022"/>
    </source>
</evidence>
<sequence>MTEISIVIAFLAGIGSFFAPCILPMVPAFLAYISGTTLSEVKTKNNVISINKSNVFLNSIFFVLGFSVVFSTLGVAINSIFYENANQIVSEFNQIGGIIIIGFGAYMILSHKIRILNIEKKIFPKSAGARFPVSFLFGMAFAAGWTPCVGPILGTIITLAATSPGIAFNLLLAYSIGMGIPFMIMGALISKSSRIISKIGKHLKYYTVLFGMVIIVLGILVFFNQLVLIANFPLLNDLLLLS</sequence>
<evidence type="ECO:0000313" key="8">
    <source>
        <dbReference type="EMBL" id="AJA92449.1"/>
    </source>
</evidence>
<evidence type="ECO:0000256" key="6">
    <source>
        <dbReference type="SAM" id="Phobius"/>
    </source>
</evidence>
<dbReference type="KEGG" id="nbv:T478_0723"/>
<keyword evidence="11" id="KW-1185">Reference proteome</keyword>
<evidence type="ECO:0000256" key="2">
    <source>
        <dbReference type="ARBA" id="ARBA00006143"/>
    </source>
</evidence>
<reference evidence="11" key="3">
    <citation type="submission" date="2016-05" db="EMBL/GenBank/DDBJ databases">
        <authorList>
            <person name="Dupont C."/>
            <person name="Santoro A."/>
        </authorList>
    </citation>
    <scope>NUCLEOTIDE SEQUENCE [LARGE SCALE GENOMIC DNA]</scope>
    <source>
        <strain evidence="11">U25</strain>
    </source>
</reference>
<dbReference type="InterPro" id="IPR051790">
    <property type="entry name" value="Cytochrome_c-biogenesis_DsbD"/>
</dbReference>
<dbReference type="AlphaFoldDB" id="A0A0A7V060"/>
<evidence type="ECO:0000313" key="10">
    <source>
        <dbReference type="Proteomes" id="UP000030944"/>
    </source>
</evidence>
<dbReference type="HOGENOM" id="CLU_053225_2_0_2"/>
<dbReference type="GO" id="GO:0017004">
    <property type="term" value="P:cytochrome complex assembly"/>
    <property type="evidence" value="ECO:0007669"/>
    <property type="project" value="InterPro"/>
</dbReference>
<dbReference type="Proteomes" id="UP000030944">
    <property type="component" value="Chromosome"/>
</dbReference>
<dbReference type="OrthoDB" id="115386at2157"/>
<dbReference type="InterPro" id="IPR003834">
    <property type="entry name" value="Cyt_c_assmbl_TM_dom"/>
</dbReference>
<comment type="subcellular location">
    <subcellularLocation>
        <location evidence="1">Membrane</location>
        <topology evidence="1">Multi-pass membrane protein</topology>
    </subcellularLocation>
</comment>
<keyword evidence="4 6" id="KW-1133">Transmembrane helix</keyword>
<feature type="domain" description="Cytochrome C biogenesis protein transmembrane" evidence="7">
    <location>
        <begin position="6"/>
        <end position="221"/>
    </location>
</feature>